<proteinExistence type="predicted"/>
<evidence type="ECO:0000313" key="1">
    <source>
        <dbReference type="EMBL" id="GAG91923.1"/>
    </source>
</evidence>
<gene>
    <name evidence="1" type="ORF">S01H4_46528</name>
</gene>
<name>X1C695_9ZZZZ</name>
<dbReference type="AlphaFoldDB" id="X1C695"/>
<comment type="caution">
    <text evidence="1">The sequence shown here is derived from an EMBL/GenBank/DDBJ whole genome shotgun (WGS) entry which is preliminary data.</text>
</comment>
<dbReference type="EMBL" id="BART01026011">
    <property type="protein sequence ID" value="GAG91923.1"/>
    <property type="molecule type" value="Genomic_DNA"/>
</dbReference>
<reference evidence="1" key="1">
    <citation type="journal article" date="2014" name="Front. Microbiol.">
        <title>High frequency of phylogenetically diverse reductive dehalogenase-homologous genes in deep subseafloor sedimentary metagenomes.</title>
        <authorList>
            <person name="Kawai M."/>
            <person name="Futagami T."/>
            <person name="Toyoda A."/>
            <person name="Takaki Y."/>
            <person name="Nishi S."/>
            <person name="Hori S."/>
            <person name="Arai W."/>
            <person name="Tsubouchi T."/>
            <person name="Morono Y."/>
            <person name="Uchiyama I."/>
            <person name="Ito T."/>
            <person name="Fujiyama A."/>
            <person name="Inagaki F."/>
            <person name="Takami H."/>
        </authorList>
    </citation>
    <scope>NUCLEOTIDE SEQUENCE</scope>
    <source>
        <strain evidence="1">Expedition CK06-06</strain>
    </source>
</reference>
<accession>X1C695</accession>
<sequence length="63" mass="7121">MASPFSSMLIFLMDRGKRAMYWERASRVLEDPAGMRTEAIHTESRMPPIDQAGGYLGADKLFL</sequence>
<organism evidence="1">
    <name type="scientific">marine sediment metagenome</name>
    <dbReference type="NCBI Taxonomy" id="412755"/>
    <lineage>
        <taxon>unclassified sequences</taxon>
        <taxon>metagenomes</taxon>
        <taxon>ecological metagenomes</taxon>
    </lineage>
</organism>
<protein>
    <submittedName>
        <fullName evidence="1">Uncharacterized protein</fullName>
    </submittedName>
</protein>